<evidence type="ECO:0000256" key="7">
    <source>
        <dbReference type="ARBA" id="ARBA00023004"/>
    </source>
</evidence>
<evidence type="ECO:0000256" key="3">
    <source>
        <dbReference type="ARBA" id="ARBA00022452"/>
    </source>
</evidence>
<keyword evidence="6 13" id="KW-0732">Signal</keyword>
<evidence type="ECO:0000256" key="9">
    <source>
        <dbReference type="ARBA" id="ARBA00023077"/>
    </source>
</evidence>
<keyword evidence="3" id="KW-1134">Transmembrane beta strand</keyword>
<dbReference type="PANTHER" id="PTHR32552:SF68">
    <property type="entry name" value="FERRICHROME OUTER MEMBRANE TRANSPORTER_PHAGE RECEPTOR"/>
    <property type="match status" value="1"/>
</dbReference>
<dbReference type="SUPFAM" id="SSF56935">
    <property type="entry name" value="Porins"/>
    <property type="match status" value="1"/>
</dbReference>
<evidence type="ECO:0000256" key="1">
    <source>
        <dbReference type="ARBA" id="ARBA00004571"/>
    </source>
</evidence>
<evidence type="ECO:0000256" key="2">
    <source>
        <dbReference type="ARBA" id="ARBA00022448"/>
    </source>
</evidence>
<evidence type="ECO:0000313" key="17">
    <source>
        <dbReference type="Proteomes" id="UP000009282"/>
    </source>
</evidence>
<dbReference type="Gene3D" id="2.40.170.20">
    <property type="entry name" value="TonB-dependent receptor, beta-barrel domain"/>
    <property type="match status" value="1"/>
</dbReference>
<keyword evidence="9 12" id="KW-0798">TonB box</keyword>
<accession>G4QEY6</accession>
<feature type="domain" description="TonB-dependent receptor-like beta-barrel" evidence="14">
    <location>
        <begin position="267"/>
        <end position="752"/>
    </location>
</feature>
<protein>
    <submittedName>
        <fullName evidence="16">Putative TonB dependent receptor</fullName>
    </submittedName>
</protein>
<keyword evidence="10 12" id="KW-0472">Membrane</keyword>
<dbReference type="Pfam" id="PF07715">
    <property type="entry name" value="Plug"/>
    <property type="match status" value="1"/>
</dbReference>
<dbReference type="OrthoDB" id="127311at2"/>
<reference evidence="16 17" key="1">
    <citation type="journal article" date="2011" name="J. Bacteriol.">
        <title>Complete genome sequence of seawater bacterium Glaciecola nitratireducens FR1064T.</title>
        <authorList>
            <person name="Bian F."/>
            <person name="Qin Q.L."/>
            <person name="Xie B.B."/>
            <person name="Shu Y.L."/>
            <person name="Zhang X.Y."/>
            <person name="Yu Y."/>
            <person name="Chen B."/>
            <person name="Chen X.L."/>
            <person name="Zhou B.C."/>
            <person name="Zhang Y.Z."/>
        </authorList>
    </citation>
    <scope>NUCLEOTIDE SEQUENCE [LARGE SCALE GENOMIC DNA]</scope>
    <source>
        <strain evidence="17">JCM 12485 / KCTC 12276 / FR1064</strain>
    </source>
</reference>
<keyword evidence="4" id="KW-0410">Iron transport</keyword>
<keyword evidence="17" id="KW-1185">Reference proteome</keyword>
<keyword evidence="8" id="KW-0406">Ion transport</keyword>
<proteinExistence type="inferred from homology"/>
<dbReference type="GO" id="GO:0015344">
    <property type="term" value="F:siderophore uptake transmembrane transporter activity"/>
    <property type="evidence" value="ECO:0007669"/>
    <property type="project" value="TreeGrafter"/>
</dbReference>
<comment type="subcellular location">
    <subcellularLocation>
        <location evidence="1">Cell outer membrane</location>
        <topology evidence="1">Multi-pass membrane protein</topology>
    </subcellularLocation>
</comment>
<dbReference type="RefSeq" id="WP_014107128.1">
    <property type="nucleotide sequence ID" value="NC_016041.1"/>
</dbReference>
<keyword evidence="11" id="KW-0998">Cell outer membrane</keyword>
<dbReference type="HOGENOM" id="CLU_010447_0_0_6"/>
<evidence type="ECO:0000256" key="8">
    <source>
        <dbReference type="ARBA" id="ARBA00023065"/>
    </source>
</evidence>
<dbReference type="InterPro" id="IPR037066">
    <property type="entry name" value="Plug_dom_sf"/>
</dbReference>
<organism evidence="16 17">
    <name type="scientific">Glaciecola nitratireducens (strain JCM 12485 / KCTC 12276 / FR1064)</name>
    <dbReference type="NCBI Taxonomy" id="1085623"/>
    <lineage>
        <taxon>Bacteria</taxon>
        <taxon>Pseudomonadati</taxon>
        <taxon>Pseudomonadota</taxon>
        <taxon>Gammaproteobacteria</taxon>
        <taxon>Alteromonadales</taxon>
        <taxon>Alteromonadaceae</taxon>
        <taxon>Brumicola</taxon>
    </lineage>
</organism>
<dbReference type="Gene3D" id="2.170.130.10">
    <property type="entry name" value="TonB-dependent receptor, plug domain"/>
    <property type="match status" value="1"/>
</dbReference>
<dbReference type="InterPro" id="IPR012910">
    <property type="entry name" value="Plug_dom"/>
</dbReference>
<dbReference type="InterPro" id="IPR000531">
    <property type="entry name" value="Beta-barrel_TonB"/>
</dbReference>
<evidence type="ECO:0000256" key="6">
    <source>
        <dbReference type="ARBA" id="ARBA00022729"/>
    </source>
</evidence>
<evidence type="ECO:0000256" key="12">
    <source>
        <dbReference type="RuleBase" id="RU003357"/>
    </source>
</evidence>
<keyword evidence="16" id="KW-0675">Receptor</keyword>
<dbReference type="eggNOG" id="COG4773">
    <property type="taxonomic scope" value="Bacteria"/>
</dbReference>
<dbReference type="InterPro" id="IPR039426">
    <property type="entry name" value="TonB-dep_rcpt-like"/>
</dbReference>
<comment type="similarity">
    <text evidence="12">Belongs to the TonB-dependent receptor family.</text>
</comment>
<feature type="signal peptide" evidence="13">
    <location>
        <begin position="1"/>
        <end position="28"/>
    </location>
</feature>
<dbReference type="Proteomes" id="UP000009282">
    <property type="component" value="Chromosome"/>
</dbReference>
<sequence length="788" mass="86586">MRRNASPQRHSTVALSVLLSLFCSATSAQQTTEDSIEVIEVTGNNVNQSLMSPKEAVINGPFGDGLALKDIPRSVTAISAQMMEALDITTLQDILAVSPNTYAATGFGAPSLPTIRGQLGELLQDGVRRQAGNNGFGVPLSFNAIEQIDVVKGPTPVLFGTSQRNGGFVNLQSKLASITPQDSQFSFSAGRWDSYQAQMDISRVLVENKSGIRLSYERIDNGDFYDFSSHQSDSLYTALRFVPDNVSTWDINFEYYDVQFTDNAGINRPTQDLIDNGVYITGQGVQANGSLVPGAGAVISPTGQVVIDRSRVLTDPDNINTATTYLIHSIYKRQLNEQTSLKNTTYYQHLEREEIAQNSFVEIIDGAKTAQNRTELAYDWSDKQQSIFAVDVRYNSVLGFSQFTTEADAPIDLTGPITNRRIPLTNAQKARLVELRPGVFVSPGGQYDINDDGLGDFSLSDTTDSTSWQTGLAVQHDSKWNDELSTSVGYRLDYYDVEARDPIAPQGQLAASDSINDILQSGQISVSYAITPSLTSYIASTYNEATSNSMAGGNTLGGDNLISELNFATDNTLFEAGLKYAPDESNWYVDGAWFNQKRSLRNRDGSNTGIRATGLEVQAFYAAERFWLSAGYTYIDVRYDNSGTSQESRQVADAFDNSRPDIIQGTAVGSPNFTPFAPSTRRVQGIPEQSVGLSGGYNIKDNWTAGFSSIYTKSYPLDFLATVMIRDQFTLDINTRYMLNEKLALRFAVNNVTNEKNWRPVFEGGFFGPTLVFPELPIHGEVKLTYSF</sequence>
<evidence type="ECO:0000259" key="15">
    <source>
        <dbReference type="Pfam" id="PF07715"/>
    </source>
</evidence>
<evidence type="ECO:0000256" key="11">
    <source>
        <dbReference type="ARBA" id="ARBA00023237"/>
    </source>
</evidence>
<name>G4QEY6_GLANF</name>
<evidence type="ECO:0000256" key="5">
    <source>
        <dbReference type="ARBA" id="ARBA00022692"/>
    </source>
</evidence>
<evidence type="ECO:0000259" key="14">
    <source>
        <dbReference type="Pfam" id="PF00593"/>
    </source>
</evidence>
<gene>
    <name evidence="16" type="ordered locus">GNIT_0095</name>
</gene>
<dbReference type="AlphaFoldDB" id="G4QEY6"/>
<feature type="domain" description="TonB-dependent receptor plug" evidence="15">
    <location>
        <begin position="68"/>
        <end position="166"/>
    </location>
</feature>
<dbReference type="InterPro" id="IPR036942">
    <property type="entry name" value="Beta-barrel_TonB_sf"/>
</dbReference>
<dbReference type="PANTHER" id="PTHR32552">
    <property type="entry name" value="FERRICHROME IRON RECEPTOR-RELATED"/>
    <property type="match status" value="1"/>
</dbReference>
<feature type="chain" id="PRO_5003467475" evidence="13">
    <location>
        <begin position="29"/>
        <end position="788"/>
    </location>
</feature>
<evidence type="ECO:0000256" key="4">
    <source>
        <dbReference type="ARBA" id="ARBA00022496"/>
    </source>
</evidence>
<dbReference type="STRING" id="1085623.GNIT_0095"/>
<dbReference type="GO" id="GO:0009279">
    <property type="term" value="C:cell outer membrane"/>
    <property type="evidence" value="ECO:0007669"/>
    <property type="project" value="UniProtKB-SubCell"/>
</dbReference>
<keyword evidence="5" id="KW-0812">Transmembrane</keyword>
<keyword evidence="2" id="KW-0813">Transport</keyword>
<dbReference type="KEGG" id="gni:GNIT_0095"/>
<evidence type="ECO:0000256" key="10">
    <source>
        <dbReference type="ARBA" id="ARBA00023136"/>
    </source>
</evidence>
<evidence type="ECO:0000313" key="16">
    <source>
        <dbReference type="EMBL" id="AEP28249.1"/>
    </source>
</evidence>
<dbReference type="Pfam" id="PF00593">
    <property type="entry name" value="TonB_dep_Rec_b-barrel"/>
    <property type="match status" value="1"/>
</dbReference>
<dbReference type="EMBL" id="CP003060">
    <property type="protein sequence ID" value="AEP28249.1"/>
    <property type="molecule type" value="Genomic_DNA"/>
</dbReference>
<evidence type="ECO:0000256" key="13">
    <source>
        <dbReference type="SAM" id="SignalP"/>
    </source>
</evidence>
<keyword evidence="7" id="KW-0408">Iron</keyword>